<dbReference type="RefSeq" id="WP_048010647.1">
    <property type="nucleotide sequence ID" value="NZ_CP107027.1"/>
</dbReference>
<feature type="binding site" evidence="6">
    <location>
        <position position="155"/>
    </location>
    <ligand>
        <name>Mn(2+)</name>
        <dbReference type="ChEBI" id="CHEBI:29035"/>
        <label>2</label>
    </ligand>
</feature>
<dbReference type="Pfam" id="PF01546">
    <property type="entry name" value="Peptidase_M20"/>
    <property type="match status" value="1"/>
</dbReference>
<evidence type="ECO:0000313" key="9">
    <source>
        <dbReference type="Proteomes" id="UP001163104"/>
    </source>
</evidence>
<evidence type="ECO:0000256" key="5">
    <source>
        <dbReference type="HAMAP-Rule" id="MF_01692"/>
    </source>
</evidence>
<keyword evidence="1 5" id="KW-0028">Amino-acid biosynthesis</keyword>
<proteinExistence type="inferred from homology"/>
<keyword evidence="4 5" id="KW-0457">Lysine biosynthesis</keyword>
<dbReference type="GO" id="GO:0050118">
    <property type="term" value="F:N-acetyldiaminopimelate deacetylase activity"/>
    <property type="evidence" value="ECO:0007669"/>
    <property type="project" value="UniProtKB-UniRule"/>
</dbReference>
<comment type="similarity">
    <text evidence="5">Belongs to the peptidase M20A family. N-acetyldiaminopimelate deacetylase subfamily.</text>
</comment>
<evidence type="ECO:0000256" key="2">
    <source>
        <dbReference type="ARBA" id="ARBA00022801"/>
    </source>
</evidence>
<comment type="pathway">
    <text evidence="5">Amino-acid biosynthesis; L-lysine biosynthesis via DAP pathway; LL-2,6-diaminopimelate from (S)-tetrahydrodipicolinate (acetylase route): step 3/3.</text>
</comment>
<dbReference type="SUPFAM" id="SSF53187">
    <property type="entry name" value="Zn-dependent exopeptidases"/>
    <property type="match status" value="1"/>
</dbReference>
<dbReference type="GO" id="GO:0009089">
    <property type="term" value="P:lysine biosynthetic process via diaminopimelate"/>
    <property type="evidence" value="ECO:0007669"/>
    <property type="project" value="UniProtKB-UniRule"/>
</dbReference>
<sequence length="374" mass="42003">MVTNNPFVSLRRELHKIPELGFREFKTQQFLLDYLYSLPQDNLEIKTWKTGIFVKISGRNPSRMIGYRADIDGLPIVEETGLPFKSEHSEHMHACGHDFHMSIALGLITKFIEERINDDLLFIFQPAEEGPGGAEPMLKSEIMKEWKPDMILALHIAPEYPVGTIALREGLLFANTSELFIDLKGKGGHAAYPHNTNDMVVAACALVSQLQSIISRNVDPLDSAVVTIGKITGGTVQNIIAEKARLEGTIRTLSPESMKKVKSRIQALVKGIEVGFECEASINYGSMYHQVYNEETLAREFMDFARTNTDIKVVECREAMTGEDFGYMLEEIPGFMFWLGVDSEYGLHHARLNPNENAIETAIELIAAYLKYKG</sequence>
<dbReference type="HAMAP" id="MF_01692">
    <property type="entry name" value="DapEL"/>
    <property type="match status" value="1"/>
</dbReference>
<feature type="active site" description="Proton acceptor" evidence="5">
    <location>
        <position position="129"/>
    </location>
</feature>
<gene>
    <name evidence="8" type="ORF">OD459_05890</name>
</gene>
<dbReference type="PIRSF" id="PIRSF005962">
    <property type="entry name" value="Pept_M20D_amidohydro"/>
    <property type="match status" value="1"/>
</dbReference>
<keyword evidence="6" id="KW-0479">Metal-binding</keyword>
<dbReference type="FunFam" id="3.30.70.360:FF:000001">
    <property type="entry name" value="N-acetyldiaminopimelate deacetylase"/>
    <property type="match status" value="1"/>
</dbReference>
<dbReference type="CDD" id="cd05670">
    <property type="entry name" value="M20_Acy1_YkuR-like"/>
    <property type="match status" value="1"/>
</dbReference>
<feature type="active site" evidence="5">
    <location>
        <position position="70"/>
    </location>
</feature>
<comment type="function">
    <text evidence="5">Catalyzes the conversion of N-acetyl-diaminopimelate to diaminopimelate and acetate.</text>
</comment>
<dbReference type="GO" id="GO:0019877">
    <property type="term" value="P:diaminopimelate biosynthetic process"/>
    <property type="evidence" value="ECO:0007669"/>
    <property type="project" value="UniProtKB-UniRule"/>
</dbReference>
<keyword evidence="3 5" id="KW-0220">Diaminopimelate biosynthesis</keyword>
<evidence type="ECO:0000256" key="3">
    <source>
        <dbReference type="ARBA" id="ARBA00022915"/>
    </source>
</evidence>
<feature type="binding site" evidence="6">
    <location>
        <position position="129"/>
    </location>
    <ligand>
        <name>Mn(2+)</name>
        <dbReference type="ChEBI" id="CHEBI:29035"/>
        <label>2</label>
    </ligand>
</feature>
<organism evidence="8 9">
    <name type="scientific">Cytobacillus firmus</name>
    <name type="common">Bacillus firmus</name>
    <dbReference type="NCBI Taxonomy" id="1399"/>
    <lineage>
        <taxon>Bacteria</taxon>
        <taxon>Bacillati</taxon>
        <taxon>Bacillota</taxon>
        <taxon>Bacilli</taxon>
        <taxon>Bacillales</taxon>
        <taxon>Bacillaceae</taxon>
        <taxon>Cytobacillus</taxon>
    </lineage>
</organism>
<dbReference type="EMBL" id="CP107027">
    <property type="protein sequence ID" value="UYG96561.1"/>
    <property type="molecule type" value="Genomic_DNA"/>
</dbReference>
<reference evidence="8" key="1">
    <citation type="submission" date="2022-10" db="EMBL/GenBank/DDBJ databases">
        <title>Mechanism of multi-heavy metal repair in Cytobacillus Firmus M7.</title>
        <authorList>
            <person name="Li X."/>
            <person name="Yu C."/>
        </authorList>
    </citation>
    <scope>NUCLEOTIDE SEQUENCE</scope>
    <source>
        <strain evidence="8">M7</strain>
    </source>
</reference>
<feature type="binding site" evidence="6">
    <location>
        <position position="95"/>
    </location>
    <ligand>
        <name>Mn(2+)</name>
        <dbReference type="ChEBI" id="CHEBI:29035"/>
        <label>2</label>
    </ligand>
</feature>
<dbReference type="AlphaFoldDB" id="A0AA46SG03"/>
<dbReference type="InterPro" id="IPR011650">
    <property type="entry name" value="Peptidase_M20_dimer"/>
</dbReference>
<feature type="binding site" evidence="6">
    <location>
        <position position="348"/>
    </location>
    <ligand>
        <name>Mn(2+)</name>
        <dbReference type="ChEBI" id="CHEBI:29035"/>
        <label>2</label>
    </ligand>
</feature>
<dbReference type="InterPro" id="IPR023905">
    <property type="entry name" value="AcetylDAP_deacetylase"/>
</dbReference>
<dbReference type="PANTHER" id="PTHR11014:SF98">
    <property type="entry name" value="N-ACETYLDIAMINOPIMELATE DEACETYLASE"/>
    <property type="match status" value="1"/>
</dbReference>
<keyword evidence="2 5" id="KW-0378">Hydrolase</keyword>
<evidence type="ECO:0000256" key="6">
    <source>
        <dbReference type="PIRSR" id="PIRSR005962-1"/>
    </source>
</evidence>
<dbReference type="Gene3D" id="3.40.630.10">
    <property type="entry name" value="Zn peptidases"/>
    <property type="match status" value="1"/>
</dbReference>
<accession>A0AA46SG03</accession>
<evidence type="ECO:0000256" key="4">
    <source>
        <dbReference type="ARBA" id="ARBA00023154"/>
    </source>
</evidence>
<dbReference type="Proteomes" id="UP001163104">
    <property type="component" value="Chromosome"/>
</dbReference>
<dbReference type="Pfam" id="PF07687">
    <property type="entry name" value="M20_dimer"/>
    <property type="match status" value="1"/>
</dbReference>
<comment type="cofactor">
    <cofactor evidence="6">
        <name>Mn(2+)</name>
        <dbReference type="ChEBI" id="CHEBI:29035"/>
    </cofactor>
    <text evidence="6">The Mn(2+) ion enhances activity.</text>
</comment>
<dbReference type="EC" id="3.5.1.47" evidence="5"/>
<name>A0AA46SG03_CYTFI</name>
<dbReference type="InterPro" id="IPR002933">
    <property type="entry name" value="Peptidase_M20"/>
</dbReference>
<feature type="binding site" evidence="6">
    <location>
        <position position="97"/>
    </location>
    <ligand>
        <name>Mn(2+)</name>
        <dbReference type="ChEBI" id="CHEBI:29035"/>
        <label>2</label>
    </ligand>
</feature>
<evidence type="ECO:0000256" key="1">
    <source>
        <dbReference type="ARBA" id="ARBA00022605"/>
    </source>
</evidence>
<dbReference type="SUPFAM" id="SSF55031">
    <property type="entry name" value="Bacterial exopeptidase dimerisation domain"/>
    <property type="match status" value="1"/>
</dbReference>
<dbReference type="InterPro" id="IPR017439">
    <property type="entry name" value="Amidohydrolase"/>
</dbReference>
<dbReference type="PANTHER" id="PTHR11014">
    <property type="entry name" value="PEPTIDASE M20 FAMILY MEMBER"/>
    <property type="match status" value="1"/>
</dbReference>
<evidence type="ECO:0000313" key="8">
    <source>
        <dbReference type="EMBL" id="UYG96561.1"/>
    </source>
</evidence>
<dbReference type="NCBIfam" id="TIGR01891">
    <property type="entry name" value="amidohydrolases"/>
    <property type="match status" value="1"/>
</dbReference>
<dbReference type="Gene3D" id="3.30.70.360">
    <property type="match status" value="1"/>
</dbReference>
<protein>
    <recommendedName>
        <fullName evidence="5">N-acetyldiaminopimelate deacetylase</fullName>
        <ecNumber evidence="5">3.5.1.47</ecNumber>
    </recommendedName>
</protein>
<feature type="domain" description="Peptidase M20 dimerisation" evidence="7">
    <location>
        <begin position="181"/>
        <end position="270"/>
    </location>
</feature>
<evidence type="ECO:0000259" key="7">
    <source>
        <dbReference type="Pfam" id="PF07687"/>
    </source>
</evidence>
<comment type="catalytic activity">
    <reaction evidence="5">
        <text>N-acetyl-(2S,6S)-2,6-diaminopimelate + H2O = (2S,6S)-2,6-diaminopimelate + acetate</text>
        <dbReference type="Rhea" id="RHEA:20405"/>
        <dbReference type="ChEBI" id="CHEBI:15377"/>
        <dbReference type="ChEBI" id="CHEBI:30089"/>
        <dbReference type="ChEBI" id="CHEBI:57609"/>
        <dbReference type="ChEBI" id="CHEBI:58767"/>
        <dbReference type="EC" id="3.5.1.47"/>
    </reaction>
</comment>
<keyword evidence="6" id="KW-0464">Manganese</keyword>
<dbReference type="InterPro" id="IPR036264">
    <property type="entry name" value="Bact_exopeptidase_dim_dom"/>
</dbReference>
<dbReference type="GO" id="GO:0046872">
    <property type="term" value="F:metal ion binding"/>
    <property type="evidence" value="ECO:0007669"/>
    <property type="project" value="UniProtKB-KW"/>
</dbReference>